<keyword evidence="1" id="KW-0472">Membrane</keyword>
<dbReference type="RefSeq" id="WP_089399599.1">
    <property type="nucleotide sequence ID" value="NZ_FZOT01000006.1"/>
</dbReference>
<proteinExistence type="predicted"/>
<protein>
    <recommendedName>
        <fullName evidence="4">DUF2938 family protein</fullName>
    </recommendedName>
</protein>
<feature type="transmembrane region" description="Helical" evidence="1">
    <location>
        <begin position="102"/>
        <end position="120"/>
    </location>
</feature>
<dbReference type="OrthoDB" id="288267at2"/>
<keyword evidence="3" id="KW-1185">Reference proteome</keyword>
<accession>A0A239HH19</accession>
<evidence type="ECO:0000256" key="1">
    <source>
        <dbReference type="SAM" id="Phobius"/>
    </source>
</evidence>
<keyword evidence="1" id="KW-1133">Transmembrane helix</keyword>
<dbReference type="Proteomes" id="UP000198284">
    <property type="component" value="Unassembled WGS sequence"/>
</dbReference>
<dbReference type="AlphaFoldDB" id="A0A239HH19"/>
<name>A0A239HH19_9BURK</name>
<evidence type="ECO:0000313" key="3">
    <source>
        <dbReference type="Proteomes" id="UP000198284"/>
    </source>
</evidence>
<gene>
    <name evidence="2" type="ORF">SAMN06265795_106212</name>
</gene>
<evidence type="ECO:0008006" key="4">
    <source>
        <dbReference type="Google" id="ProtNLM"/>
    </source>
</evidence>
<keyword evidence="1" id="KW-0812">Transmembrane</keyword>
<organism evidence="2 3">
    <name type="scientific">Noviherbaspirillum humi</name>
    <dbReference type="NCBI Taxonomy" id="1688639"/>
    <lineage>
        <taxon>Bacteria</taxon>
        <taxon>Pseudomonadati</taxon>
        <taxon>Pseudomonadota</taxon>
        <taxon>Betaproteobacteria</taxon>
        <taxon>Burkholderiales</taxon>
        <taxon>Oxalobacteraceae</taxon>
        <taxon>Noviherbaspirillum</taxon>
    </lineage>
</organism>
<reference evidence="2 3" key="1">
    <citation type="submission" date="2017-06" db="EMBL/GenBank/DDBJ databases">
        <authorList>
            <person name="Kim H.J."/>
            <person name="Triplett B.A."/>
        </authorList>
    </citation>
    <scope>NUCLEOTIDE SEQUENCE [LARGE SCALE GENOMIC DNA]</scope>
    <source>
        <strain evidence="2 3">U15</strain>
    </source>
</reference>
<dbReference type="EMBL" id="FZOT01000006">
    <property type="protein sequence ID" value="SNS79554.1"/>
    <property type="molecule type" value="Genomic_DNA"/>
</dbReference>
<sequence>MKRRSHSWAQTLRDGLVSGAISSLTSTAALSVRGAMESGSLCAPVNAISRWVWGERAVAHDEPSLRHTLLGYGIHHASSTLWAVVYERWFGEVARRSGPGPALAAGMAVAGMACFTDYRLTPDRLEPGYDRRLTAPSVGLAYVAFGAGVALRSIWAAQRRSD</sequence>
<evidence type="ECO:0000313" key="2">
    <source>
        <dbReference type="EMBL" id="SNS79554.1"/>
    </source>
</evidence>
<feature type="transmembrane region" description="Helical" evidence="1">
    <location>
        <begin position="140"/>
        <end position="157"/>
    </location>
</feature>